<feature type="domain" description="Major facilitator superfamily (MFS) profile" evidence="9">
    <location>
        <begin position="1"/>
        <end position="403"/>
    </location>
</feature>
<feature type="transmembrane region" description="Helical" evidence="8">
    <location>
        <begin position="352"/>
        <end position="371"/>
    </location>
</feature>
<evidence type="ECO:0000256" key="6">
    <source>
        <dbReference type="ARBA" id="ARBA00023136"/>
    </source>
</evidence>
<evidence type="ECO:0000256" key="2">
    <source>
        <dbReference type="ARBA" id="ARBA00022448"/>
    </source>
</evidence>
<feature type="transmembrane region" description="Helical" evidence="8">
    <location>
        <begin position="49"/>
        <end position="71"/>
    </location>
</feature>
<accession>A0AAU1LZH7</accession>
<dbReference type="InterPro" id="IPR020846">
    <property type="entry name" value="MFS_dom"/>
</dbReference>
<dbReference type="GO" id="GO:0005886">
    <property type="term" value="C:plasma membrane"/>
    <property type="evidence" value="ECO:0007669"/>
    <property type="project" value="UniProtKB-SubCell"/>
</dbReference>
<evidence type="ECO:0000256" key="3">
    <source>
        <dbReference type="ARBA" id="ARBA00022475"/>
    </source>
</evidence>
<protein>
    <submittedName>
        <fullName evidence="10">MFS transporter</fullName>
    </submittedName>
</protein>
<name>A0AAU1LZH7_9ACTN</name>
<dbReference type="InterPro" id="IPR036259">
    <property type="entry name" value="MFS_trans_sf"/>
</dbReference>
<evidence type="ECO:0000256" key="7">
    <source>
        <dbReference type="SAM" id="MobiDB-lite"/>
    </source>
</evidence>
<feature type="transmembrane region" description="Helical" evidence="8">
    <location>
        <begin position="229"/>
        <end position="251"/>
    </location>
</feature>
<dbReference type="GO" id="GO:0022857">
    <property type="term" value="F:transmembrane transporter activity"/>
    <property type="evidence" value="ECO:0007669"/>
    <property type="project" value="InterPro"/>
</dbReference>
<evidence type="ECO:0000256" key="4">
    <source>
        <dbReference type="ARBA" id="ARBA00022692"/>
    </source>
</evidence>
<reference evidence="10" key="1">
    <citation type="submission" date="2022-10" db="EMBL/GenBank/DDBJ databases">
        <title>The complete genomes of actinobacterial strains from the NBC collection.</title>
        <authorList>
            <person name="Joergensen T.S."/>
            <person name="Alvarez Arevalo M."/>
            <person name="Sterndorff E.B."/>
            <person name="Faurdal D."/>
            <person name="Vuksanovic O."/>
            <person name="Mourched A.-S."/>
            <person name="Charusanti P."/>
            <person name="Shaw S."/>
            <person name="Blin K."/>
            <person name="Weber T."/>
        </authorList>
    </citation>
    <scope>NUCLEOTIDE SEQUENCE</scope>
    <source>
        <strain evidence="10">NBC_00148</strain>
    </source>
</reference>
<organism evidence="10">
    <name type="scientific">Streptomyces sp. NBC_00148</name>
    <dbReference type="NCBI Taxonomy" id="2903626"/>
    <lineage>
        <taxon>Bacteria</taxon>
        <taxon>Bacillati</taxon>
        <taxon>Actinomycetota</taxon>
        <taxon>Actinomycetes</taxon>
        <taxon>Kitasatosporales</taxon>
        <taxon>Streptomycetaceae</taxon>
        <taxon>Streptomyces</taxon>
    </lineage>
</organism>
<feature type="transmembrane region" description="Helical" evidence="8">
    <location>
        <begin position="315"/>
        <end position="340"/>
    </location>
</feature>
<feature type="transmembrane region" description="Helical" evidence="8">
    <location>
        <begin position="12"/>
        <end position="29"/>
    </location>
</feature>
<feature type="region of interest" description="Disordered" evidence="7">
    <location>
        <begin position="404"/>
        <end position="438"/>
    </location>
</feature>
<dbReference type="PANTHER" id="PTHR23513:SF11">
    <property type="entry name" value="STAPHYLOFERRIN A TRANSPORTER"/>
    <property type="match status" value="1"/>
</dbReference>
<dbReference type="EMBL" id="CP108169">
    <property type="protein sequence ID" value="WTQ76634.1"/>
    <property type="molecule type" value="Genomic_DNA"/>
</dbReference>
<gene>
    <name evidence="10" type="ORF">OG222_27545</name>
</gene>
<sequence>MMHSLRALSVRNYRLYAAGALVSNLGTWIQRIGQDWLVLQLTDNSGVAVGVTTGLQFLPALLFSPMAGVIADRVPKRRLLQCTQLMMGIPSLLLGVLAVTGAAQAWQVYVIAFVFGLGAALDAPARQSFVPELVDERLLTNAVALNSVSFNGARMVGPALAGGLISVLGGGATAAGWAILINAVSYGPVIVALQRLDPSLLRTNRRPGRQRGQIRAGIRYVRSRPDLTLVLFVTMFAATFGINFQLTSALMATEVFHRSADGFGAIGSMLAIGTLGGAVWATRRTSVDTKVIVVAALCFGVTLVVGGTAPGYVTFLVWTPLIGLCQMTMVTSTQMAVQLLAPPEFRGRVTSLYVLLSQGGAALGAPVIGWIGESFGARWTLFVGGSLVVASSALGALVRRGHKAAPEPVDAGPGPAADRASAPSGRAAGTEGGGGKEV</sequence>
<comment type="subcellular location">
    <subcellularLocation>
        <location evidence="1">Cell membrane</location>
        <topology evidence="1">Multi-pass membrane protein</topology>
    </subcellularLocation>
</comment>
<feature type="transmembrane region" description="Helical" evidence="8">
    <location>
        <begin position="377"/>
        <end position="398"/>
    </location>
</feature>
<keyword evidence="6 8" id="KW-0472">Membrane</keyword>
<dbReference type="CDD" id="cd06173">
    <property type="entry name" value="MFS_MefA_like"/>
    <property type="match status" value="1"/>
</dbReference>
<keyword evidence="4 8" id="KW-0812">Transmembrane</keyword>
<feature type="transmembrane region" description="Helical" evidence="8">
    <location>
        <begin position="291"/>
        <end position="309"/>
    </location>
</feature>
<dbReference type="Gene3D" id="1.20.1250.20">
    <property type="entry name" value="MFS general substrate transporter like domains"/>
    <property type="match status" value="1"/>
</dbReference>
<dbReference type="PANTHER" id="PTHR23513">
    <property type="entry name" value="INTEGRAL MEMBRANE EFFLUX PROTEIN-RELATED"/>
    <property type="match status" value="1"/>
</dbReference>
<keyword evidence="3" id="KW-1003">Cell membrane</keyword>
<evidence type="ECO:0000259" key="9">
    <source>
        <dbReference type="PROSITE" id="PS50850"/>
    </source>
</evidence>
<dbReference type="InterPro" id="IPR010290">
    <property type="entry name" value="TM_effector"/>
</dbReference>
<feature type="transmembrane region" description="Helical" evidence="8">
    <location>
        <begin position="92"/>
        <end position="121"/>
    </location>
</feature>
<feature type="transmembrane region" description="Helical" evidence="8">
    <location>
        <begin position="263"/>
        <end position="282"/>
    </location>
</feature>
<dbReference type="AlphaFoldDB" id="A0AAU1LZH7"/>
<evidence type="ECO:0000256" key="8">
    <source>
        <dbReference type="SAM" id="Phobius"/>
    </source>
</evidence>
<evidence type="ECO:0000313" key="10">
    <source>
        <dbReference type="EMBL" id="WTQ76634.1"/>
    </source>
</evidence>
<dbReference type="SUPFAM" id="SSF103473">
    <property type="entry name" value="MFS general substrate transporter"/>
    <property type="match status" value="1"/>
</dbReference>
<dbReference type="Pfam" id="PF05977">
    <property type="entry name" value="MFS_3"/>
    <property type="match status" value="1"/>
</dbReference>
<dbReference type="PROSITE" id="PS50850">
    <property type="entry name" value="MFS"/>
    <property type="match status" value="1"/>
</dbReference>
<evidence type="ECO:0000256" key="5">
    <source>
        <dbReference type="ARBA" id="ARBA00022989"/>
    </source>
</evidence>
<evidence type="ECO:0000256" key="1">
    <source>
        <dbReference type="ARBA" id="ARBA00004651"/>
    </source>
</evidence>
<keyword evidence="5 8" id="KW-1133">Transmembrane helix</keyword>
<keyword evidence="2" id="KW-0813">Transport</keyword>
<proteinExistence type="predicted"/>